<dbReference type="SUPFAM" id="SSF54593">
    <property type="entry name" value="Glyoxalase/Bleomycin resistance protein/Dihydroxybiphenyl dioxygenase"/>
    <property type="match status" value="1"/>
</dbReference>
<evidence type="ECO:0000259" key="1">
    <source>
        <dbReference type="PROSITE" id="PS51819"/>
    </source>
</evidence>
<dbReference type="Proteomes" id="UP001628874">
    <property type="component" value="Unassembled WGS sequence"/>
</dbReference>
<feature type="domain" description="VOC" evidence="1">
    <location>
        <begin position="12"/>
        <end position="147"/>
    </location>
</feature>
<proteinExistence type="predicted"/>
<keyword evidence="2" id="KW-0223">Dioxygenase</keyword>
<reference evidence="2 3" key="1">
    <citation type="submission" date="2024-07" db="EMBL/GenBank/DDBJ databases">
        <authorList>
            <person name="Tripathy S."/>
        </authorList>
    </citation>
    <scope>NUCLEOTIDE SEQUENCE [LARGE SCALE GENOMIC DNA]</scope>
    <source>
        <strain evidence="2 3">VB-61278_2</strain>
    </source>
</reference>
<dbReference type="EMBL" id="JBFQGM010000025">
    <property type="protein sequence ID" value="MFL9466502.1"/>
    <property type="molecule type" value="Genomic_DNA"/>
</dbReference>
<evidence type="ECO:0000313" key="2">
    <source>
        <dbReference type="EMBL" id="MFL9466502.1"/>
    </source>
</evidence>
<accession>A0ABW8WZN5</accession>
<keyword evidence="3" id="KW-1185">Reference proteome</keyword>
<dbReference type="RefSeq" id="WP_050045381.1">
    <property type="nucleotide sequence ID" value="NZ_JBFQGM010000025.1"/>
</dbReference>
<dbReference type="Pfam" id="PF00903">
    <property type="entry name" value="Glyoxalase"/>
    <property type="match status" value="1"/>
</dbReference>
<keyword evidence="2" id="KW-0560">Oxidoreductase</keyword>
<dbReference type="InterPro" id="IPR029068">
    <property type="entry name" value="Glyas_Bleomycin-R_OHBP_Dase"/>
</dbReference>
<dbReference type="PROSITE" id="PS51819">
    <property type="entry name" value="VOC"/>
    <property type="match status" value="1"/>
</dbReference>
<evidence type="ECO:0000313" key="3">
    <source>
        <dbReference type="Proteomes" id="UP001628874"/>
    </source>
</evidence>
<dbReference type="InterPro" id="IPR004360">
    <property type="entry name" value="Glyas_Fos-R_dOase_dom"/>
</dbReference>
<sequence>MSSNQANSPNMKLEVVLFNVSDVDRAKAFYQNLGWRFDIDVVEGNFRGVQMTPPNSEASIIFGKGVTPDNSDRAHNLVLAVDDLDTVRANSIARGVNVSEIFHYAAGPFNNAVENPRVSGRDPQGRSYFSFASFEDPDGNVWLLQEITTRLPGRLWDSTQVPDKDIATLANLLRETAEHHDRYEKTHAEHHWWDWYAPYLSARQNGSSPEEAATAADRYMEEVFTRERHDLVAGSRKETR</sequence>
<gene>
    <name evidence="2" type="ORF">AB0759_38590</name>
</gene>
<dbReference type="Gene3D" id="3.10.180.10">
    <property type="entry name" value="2,3-Dihydroxybiphenyl 1,2-Dioxygenase, domain 1"/>
    <property type="match status" value="1"/>
</dbReference>
<dbReference type="GO" id="GO:0051213">
    <property type="term" value="F:dioxygenase activity"/>
    <property type="evidence" value="ECO:0007669"/>
    <property type="project" value="UniProtKB-KW"/>
</dbReference>
<organism evidence="2 3">
    <name type="scientific">Scytonema tolypothrichoides VB-61278_2</name>
    <dbReference type="NCBI Taxonomy" id="3232314"/>
    <lineage>
        <taxon>Bacteria</taxon>
        <taxon>Bacillati</taxon>
        <taxon>Cyanobacteriota</taxon>
        <taxon>Cyanophyceae</taxon>
        <taxon>Nostocales</taxon>
        <taxon>Scytonemataceae</taxon>
        <taxon>Scytonema</taxon>
    </lineage>
</organism>
<comment type="caution">
    <text evidence="2">The sequence shown here is derived from an EMBL/GenBank/DDBJ whole genome shotgun (WGS) entry which is preliminary data.</text>
</comment>
<name>A0ABW8WZN5_9CYAN</name>
<dbReference type="InterPro" id="IPR037523">
    <property type="entry name" value="VOC_core"/>
</dbReference>
<protein>
    <submittedName>
        <fullName evidence="2">Glyoxalase/bleomycin resistance/extradiol dioxygenase family protein</fullName>
    </submittedName>
</protein>